<dbReference type="GO" id="GO:0071555">
    <property type="term" value="P:cell wall organization"/>
    <property type="evidence" value="ECO:0007669"/>
    <property type="project" value="UniProtKB-KW"/>
</dbReference>
<evidence type="ECO:0000256" key="2">
    <source>
        <dbReference type="ARBA" id="ARBA00011901"/>
    </source>
</evidence>
<dbReference type="AlphaFoldDB" id="A0A418V8D1"/>
<dbReference type="GO" id="GO:0008745">
    <property type="term" value="F:N-acetylmuramoyl-L-alanine amidase activity"/>
    <property type="evidence" value="ECO:0007669"/>
    <property type="project" value="UniProtKB-EC"/>
</dbReference>
<reference evidence="7 8" key="1">
    <citation type="submission" date="2018-09" db="EMBL/GenBank/DDBJ databases">
        <authorList>
            <person name="Zhu H."/>
        </authorList>
    </citation>
    <scope>NUCLEOTIDE SEQUENCE [LARGE SCALE GENOMIC DNA]</scope>
    <source>
        <strain evidence="7 8">K2S05-167</strain>
    </source>
</reference>
<protein>
    <recommendedName>
        <fullName evidence="2">N-acetylmuramoyl-L-alanine amidase</fullName>
        <ecNumber evidence="2">3.5.1.28</ecNumber>
    </recommendedName>
</protein>
<feature type="signal peptide" evidence="5">
    <location>
        <begin position="1"/>
        <end position="19"/>
    </location>
</feature>
<keyword evidence="4" id="KW-0961">Cell wall biogenesis/degradation</keyword>
<dbReference type="EMBL" id="QYUJ01000014">
    <property type="protein sequence ID" value="RJF72365.1"/>
    <property type="molecule type" value="Genomic_DNA"/>
</dbReference>
<keyword evidence="5" id="KW-0732">Signal</keyword>
<gene>
    <name evidence="7" type="ORF">D3875_13215</name>
</gene>
<dbReference type="PANTHER" id="PTHR30417:SF1">
    <property type="entry name" value="N-ACETYLMURAMOYL-L-ALANINE AMIDASE AMID"/>
    <property type="match status" value="1"/>
</dbReference>
<proteinExistence type="predicted"/>
<dbReference type="RefSeq" id="WP_119764427.1">
    <property type="nucleotide sequence ID" value="NZ_QYUJ01000014.1"/>
</dbReference>
<sequence>MSRPAFPATLLALLGLAQAAPAPTIDTSQMLRMTPPRTQLTLEYIRQHYDAKATSIQITPLMIVIHWTATGSLKSTLNTFKPEVLSGRTDIQKGGKLNTGAHYVVDRDGTIYQLMNETDMARHVIGLNRFAIGIENVGNNDLTPAQLKANTQLVNYLYEKYGVQYLIGHHEYGQFRGTPLWEEKDPSYFTVKSDPGAAFMAQLRATLQSGGVTFRALPK</sequence>
<comment type="catalytic activity">
    <reaction evidence="1">
        <text>Hydrolyzes the link between N-acetylmuramoyl residues and L-amino acid residues in certain cell-wall glycopeptides.</text>
        <dbReference type="EC" id="3.5.1.28"/>
    </reaction>
</comment>
<evidence type="ECO:0000313" key="8">
    <source>
        <dbReference type="Proteomes" id="UP000286287"/>
    </source>
</evidence>
<dbReference type="GO" id="GO:0009253">
    <property type="term" value="P:peptidoglycan catabolic process"/>
    <property type="evidence" value="ECO:0007669"/>
    <property type="project" value="InterPro"/>
</dbReference>
<evidence type="ECO:0000256" key="1">
    <source>
        <dbReference type="ARBA" id="ARBA00001561"/>
    </source>
</evidence>
<dbReference type="OrthoDB" id="9794842at2"/>
<dbReference type="InterPro" id="IPR051206">
    <property type="entry name" value="NAMLAA_amidase_2"/>
</dbReference>
<comment type="caution">
    <text evidence="7">The sequence shown here is derived from an EMBL/GenBank/DDBJ whole genome shotgun (WGS) entry which is preliminary data.</text>
</comment>
<keyword evidence="3" id="KW-0378">Hydrolase</keyword>
<organism evidence="7 8">
    <name type="scientific">Deinococcus cavernae</name>
    <dbReference type="NCBI Taxonomy" id="2320857"/>
    <lineage>
        <taxon>Bacteria</taxon>
        <taxon>Thermotogati</taxon>
        <taxon>Deinococcota</taxon>
        <taxon>Deinococci</taxon>
        <taxon>Deinococcales</taxon>
        <taxon>Deinococcaceae</taxon>
        <taxon>Deinococcus</taxon>
    </lineage>
</organism>
<dbReference type="GO" id="GO:0009254">
    <property type="term" value="P:peptidoglycan turnover"/>
    <property type="evidence" value="ECO:0007669"/>
    <property type="project" value="TreeGrafter"/>
</dbReference>
<dbReference type="EC" id="3.5.1.28" evidence="2"/>
<dbReference type="PANTHER" id="PTHR30417">
    <property type="entry name" value="N-ACETYLMURAMOYL-L-ALANINE AMIDASE AMID"/>
    <property type="match status" value="1"/>
</dbReference>
<feature type="chain" id="PRO_5018966068" description="N-acetylmuramoyl-L-alanine amidase" evidence="5">
    <location>
        <begin position="20"/>
        <end position="219"/>
    </location>
</feature>
<dbReference type="CDD" id="cd06583">
    <property type="entry name" value="PGRP"/>
    <property type="match status" value="1"/>
</dbReference>
<evidence type="ECO:0000259" key="6">
    <source>
        <dbReference type="SMART" id="SM00644"/>
    </source>
</evidence>
<evidence type="ECO:0000256" key="4">
    <source>
        <dbReference type="ARBA" id="ARBA00023316"/>
    </source>
</evidence>
<evidence type="ECO:0000256" key="3">
    <source>
        <dbReference type="ARBA" id="ARBA00022801"/>
    </source>
</evidence>
<dbReference type="SMART" id="SM00644">
    <property type="entry name" value="Ami_2"/>
    <property type="match status" value="1"/>
</dbReference>
<keyword evidence="8" id="KW-1185">Reference proteome</keyword>
<dbReference type="SUPFAM" id="SSF55846">
    <property type="entry name" value="N-acetylmuramoyl-L-alanine amidase-like"/>
    <property type="match status" value="1"/>
</dbReference>
<evidence type="ECO:0000256" key="5">
    <source>
        <dbReference type="SAM" id="SignalP"/>
    </source>
</evidence>
<dbReference type="InterPro" id="IPR002502">
    <property type="entry name" value="Amidase_domain"/>
</dbReference>
<dbReference type="Pfam" id="PF01510">
    <property type="entry name" value="Amidase_2"/>
    <property type="match status" value="1"/>
</dbReference>
<feature type="domain" description="N-acetylmuramoyl-L-alanine amidase" evidence="6">
    <location>
        <begin position="48"/>
        <end position="180"/>
    </location>
</feature>
<dbReference type="Gene3D" id="3.40.80.10">
    <property type="entry name" value="Peptidoglycan recognition protein-like"/>
    <property type="match status" value="1"/>
</dbReference>
<dbReference type="InterPro" id="IPR036505">
    <property type="entry name" value="Amidase/PGRP_sf"/>
</dbReference>
<accession>A0A418V8D1</accession>
<name>A0A418V8D1_9DEIO</name>
<evidence type="ECO:0000313" key="7">
    <source>
        <dbReference type="EMBL" id="RJF72365.1"/>
    </source>
</evidence>
<dbReference type="Proteomes" id="UP000286287">
    <property type="component" value="Unassembled WGS sequence"/>
</dbReference>